<feature type="transmembrane region" description="Helical" evidence="7">
    <location>
        <begin position="20"/>
        <end position="42"/>
    </location>
</feature>
<evidence type="ECO:0000256" key="2">
    <source>
        <dbReference type="ARBA" id="ARBA00022475"/>
    </source>
</evidence>
<evidence type="ECO:0000256" key="5">
    <source>
        <dbReference type="ARBA" id="ARBA00023136"/>
    </source>
</evidence>
<feature type="transmembrane region" description="Helical" evidence="7">
    <location>
        <begin position="303"/>
        <end position="326"/>
    </location>
</feature>
<name>A0A8T3VRL3_METOL</name>
<dbReference type="PANTHER" id="PTHR30572">
    <property type="entry name" value="MEMBRANE COMPONENT OF TRANSPORTER-RELATED"/>
    <property type="match status" value="1"/>
</dbReference>
<evidence type="ECO:0000313" key="11">
    <source>
        <dbReference type="Proteomes" id="UP000732619"/>
    </source>
</evidence>
<organism evidence="10 11">
    <name type="scientific">Methanobrevibacter olleyae</name>
    <dbReference type="NCBI Taxonomy" id="294671"/>
    <lineage>
        <taxon>Archaea</taxon>
        <taxon>Methanobacteriati</taxon>
        <taxon>Methanobacteriota</taxon>
        <taxon>Methanomada group</taxon>
        <taxon>Methanobacteria</taxon>
        <taxon>Methanobacteriales</taxon>
        <taxon>Methanobacteriaceae</taxon>
        <taxon>Methanobrevibacter</taxon>
    </lineage>
</organism>
<comment type="similarity">
    <text evidence="6">Belongs to the ABC-4 integral membrane protein family.</text>
</comment>
<keyword evidence="4 7" id="KW-1133">Transmembrane helix</keyword>
<evidence type="ECO:0000256" key="4">
    <source>
        <dbReference type="ARBA" id="ARBA00022989"/>
    </source>
</evidence>
<reference evidence="10" key="1">
    <citation type="submission" date="2019-04" db="EMBL/GenBank/DDBJ databases">
        <title>Evolution of Biomass-Degrading Anaerobic Consortia Revealed by Metagenomics.</title>
        <authorList>
            <person name="Peng X."/>
        </authorList>
    </citation>
    <scope>NUCLEOTIDE SEQUENCE</scope>
    <source>
        <strain evidence="10">SIG14</strain>
    </source>
</reference>
<dbReference type="GO" id="GO:0022857">
    <property type="term" value="F:transmembrane transporter activity"/>
    <property type="evidence" value="ECO:0007669"/>
    <property type="project" value="TreeGrafter"/>
</dbReference>
<feature type="transmembrane region" description="Helical" evidence="7">
    <location>
        <begin position="332"/>
        <end position="350"/>
    </location>
</feature>
<evidence type="ECO:0000259" key="8">
    <source>
        <dbReference type="Pfam" id="PF02687"/>
    </source>
</evidence>
<proteinExistence type="inferred from homology"/>
<evidence type="ECO:0000256" key="7">
    <source>
        <dbReference type="SAM" id="Phobius"/>
    </source>
</evidence>
<feature type="domain" description="MacB-like periplasmic core" evidence="9">
    <location>
        <begin position="18"/>
        <end position="223"/>
    </location>
</feature>
<dbReference type="EMBL" id="SUTG01000081">
    <property type="protein sequence ID" value="MBE6513367.1"/>
    <property type="molecule type" value="Genomic_DNA"/>
</dbReference>
<dbReference type="InterPro" id="IPR003838">
    <property type="entry name" value="ABC3_permease_C"/>
</dbReference>
<dbReference type="InterPro" id="IPR050250">
    <property type="entry name" value="Macrolide_Exporter_MacB"/>
</dbReference>
<gene>
    <name evidence="10" type="ORF">E7Z75_09575</name>
</gene>
<evidence type="ECO:0000313" key="10">
    <source>
        <dbReference type="EMBL" id="MBE6513367.1"/>
    </source>
</evidence>
<evidence type="ECO:0000256" key="1">
    <source>
        <dbReference type="ARBA" id="ARBA00004651"/>
    </source>
</evidence>
<feature type="domain" description="ABC3 transporter permease C-terminal" evidence="8">
    <location>
        <begin position="257"/>
        <end position="350"/>
    </location>
</feature>
<keyword evidence="3 7" id="KW-0812">Transmembrane</keyword>
<sequence length="352" mass="38235">MNYFKLILKNPFRNKTRSLLAIVGIAIGIATIVALGLITASLEDSTETTLKDGSAEITATKIGSSMSSSSGNLNENYVEELSKIDGVEKTAGMLESSVIDTSKNSDSSRYGFRLYGAKTDDLSIVGINNINGSVFDENENEIIVGKNLAEEENYTIGDKIDIYGNEFKITGIYETGSIFYDSAMYTGLGKLQNLTDNEDKISSISIKIKKEANLTTVNDKIKSEYNNTLSTITTEEMAQTIDDTLDMINSATTAIEALAIIIGGLGVINTMMMTVFERTREIGVLKSVGWTKKRILSMIMGESIVLTLISGIIGSILGVLAVFILFKINGDNMTVIFNINIFIKAFLVAFSV</sequence>
<dbReference type="Proteomes" id="UP000732619">
    <property type="component" value="Unassembled WGS sequence"/>
</dbReference>
<evidence type="ECO:0000256" key="3">
    <source>
        <dbReference type="ARBA" id="ARBA00022692"/>
    </source>
</evidence>
<feature type="transmembrane region" description="Helical" evidence="7">
    <location>
        <begin position="257"/>
        <end position="276"/>
    </location>
</feature>
<dbReference type="GO" id="GO:0005886">
    <property type="term" value="C:plasma membrane"/>
    <property type="evidence" value="ECO:0007669"/>
    <property type="project" value="UniProtKB-SubCell"/>
</dbReference>
<dbReference type="PANTHER" id="PTHR30572:SF4">
    <property type="entry name" value="ABC TRANSPORTER PERMEASE YTRF"/>
    <property type="match status" value="1"/>
</dbReference>
<feature type="non-terminal residue" evidence="10">
    <location>
        <position position="352"/>
    </location>
</feature>
<keyword evidence="5 7" id="KW-0472">Membrane</keyword>
<dbReference type="AlphaFoldDB" id="A0A8T3VRL3"/>
<dbReference type="Pfam" id="PF12704">
    <property type="entry name" value="MacB_PCD"/>
    <property type="match status" value="1"/>
</dbReference>
<dbReference type="InterPro" id="IPR025857">
    <property type="entry name" value="MacB_PCD"/>
</dbReference>
<keyword evidence="2" id="KW-1003">Cell membrane</keyword>
<comment type="subcellular location">
    <subcellularLocation>
        <location evidence="1">Cell membrane</location>
        <topology evidence="1">Multi-pass membrane protein</topology>
    </subcellularLocation>
</comment>
<evidence type="ECO:0000259" key="9">
    <source>
        <dbReference type="Pfam" id="PF12704"/>
    </source>
</evidence>
<comment type="caution">
    <text evidence="10">The sequence shown here is derived from an EMBL/GenBank/DDBJ whole genome shotgun (WGS) entry which is preliminary data.</text>
</comment>
<accession>A0A8T3VRL3</accession>
<evidence type="ECO:0000256" key="6">
    <source>
        <dbReference type="ARBA" id="ARBA00038076"/>
    </source>
</evidence>
<protein>
    <submittedName>
        <fullName evidence="10">ABC transporter permease</fullName>
    </submittedName>
</protein>
<dbReference type="Pfam" id="PF02687">
    <property type="entry name" value="FtsX"/>
    <property type="match status" value="1"/>
</dbReference>